<evidence type="ECO:0000256" key="4">
    <source>
        <dbReference type="ARBA" id="ARBA00023172"/>
    </source>
</evidence>
<evidence type="ECO:0000313" key="8">
    <source>
        <dbReference type="EMBL" id="RTR30227.1"/>
    </source>
</evidence>
<name>A0A431W462_9DEIO</name>
<reference evidence="8 9" key="1">
    <citation type="submission" date="2018-12" db="EMBL/GenBank/DDBJ databases">
        <title>Deinococcus radiophilus ATCC 27603 genome sequencing and assembly.</title>
        <authorList>
            <person name="Maclea K.S."/>
            <person name="Maynard C.R."/>
        </authorList>
    </citation>
    <scope>NUCLEOTIDE SEQUENCE [LARGE SCALE GENOMIC DNA]</scope>
    <source>
        <strain evidence="8 9">ATCC 27603</strain>
    </source>
</reference>
<evidence type="ECO:0000256" key="3">
    <source>
        <dbReference type="ARBA" id="ARBA00023125"/>
    </source>
</evidence>
<keyword evidence="2" id="KW-0229">DNA integration</keyword>
<dbReference type="OrthoDB" id="9785687at2"/>
<dbReference type="InterPro" id="IPR004107">
    <property type="entry name" value="Integrase_SAM-like_N"/>
</dbReference>
<keyword evidence="3 5" id="KW-0238">DNA-binding</keyword>
<dbReference type="GO" id="GO:0003677">
    <property type="term" value="F:DNA binding"/>
    <property type="evidence" value="ECO:0007669"/>
    <property type="project" value="UniProtKB-UniRule"/>
</dbReference>
<evidence type="ECO:0000256" key="2">
    <source>
        <dbReference type="ARBA" id="ARBA00022908"/>
    </source>
</evidence>
<dbReference type="PROSITE" id="PS51900">
    <property type="entry name" value="CB"/>
    <property type="match status" value="1"/>
</dbReference>
<dbReference type="RefSeq" id="WP_126351008.1">
    <property type="nucleotide sequence ID" value="NZ_CP086380.1"/>
</dbReference>
<organism evidence="8 9">
    <name type="scientific">Deinococcus radiophilus</name>
    <dbReference type="NCBI Taxonomy" id="32062"/>
    <lineage>
        <taxon>Bacteria</taxon>
        <taxon>Thermotogati</taxon>
        <taxon>Deinococcota</taxon>
        <taxon>Deinococci</taxon>
        <taxon>Deinococcales</taxon>
        <taxon>Deinococcaceae</taxon>
        <taxon>Deinococcus</taxon>
    </lineage>
</organism>
<dbReference type="InterPro" id="IPR002104">
    <property type="entry name" value="Integrase_catalytic"/>
</dbReference>
<dbReference type="PANTHER" id="PTHR30349:SF41">
    <property type="entry name" value="INTEGRASE_RECOMBINASE PROTEIN MJ0367-RELATED"/>
    <property type="match status" value="1"/>
</dbReference>
<dbReference type="Gene3D" id="1.10.443.10">
    <property type="entry name" value="Intergrase catalytic core"/>
    <property type="match status" value="1"/>
</dbReference>
<dbReference type="SUPFAM" id="SSF56349">
    <property type="entry name" value="DNA breaking-rejoining enzymes"/>
    <property type="match status" value="1"/>
</dbReference>
<dbReference type="EMBL" id="RXPE01000002">
    <property type="protein sequence ID" value="RTR30227.1"/>
    <property type="molecule type" value="Genomic_DNA"/>
</dbReference>
<dbReference type="InterPro" id="IPR050090">
    <property type="entry name" value="Tyrosine_recombinase_XerCD"/>
</dbReference>
<sequence length="297" mass="34625">MTTDELWQDFYLHLRARRRSEKTIVFYRTTQRVFSRFVKEHQLPEQAEQLTIRHLRLFLRHLEESGLAPGGVHAHARALRALFNWAEREDLLDHNPVKRLEMPSVARRRLPTVTPQQVKELVKVSSQLDQPKRDTALLMLMFDTGLRIQEVANLQLDDLLLEKGLLRVTGKGDKERFVPIGANSMLALKVYLRRERKPLHDRIQAVFVNRMGRPLTKSGMTIRLHKLTRLVGRERAECAPHAFRRGFAVEFLRNGGDVFTLQQILGHSSLDMTRRYVTFLDDDLRAAHLRYSPGDRL</sequence>
<accession>A0A431W462</accession>
<dbReference type="Pfam" id="PF00589">
    <property type="entry name" value="Phage_integrase"/>
    <property type="match status" value="1"/>
</dbReference>
<evidence type="ECO:0000313" key="9">
    <source>
        <dbReference type="Proteomes" id="UP000277766"/>
    </source>
</evidence>
<evidence type="ECO:0000256" key="1">
    <source>
        <dbReference type="ARBA" id="ARBA00008857"/>
    </source>
</evidence>
<comment type="similarity">
    <text evidence="1">Belongs to the 'phage' integrase family.</text>
</comment>
<dbReference type="PROSITE" id="PS51898">
    <property type="entry name" value="TYR_RECOMBINASE"/>
    <property type="match status" value="1"/>
</dbReference>
<evidence type="ECO:0000259" key="6">
    <source>
        <dbReference type="PROSITE" id="PS51898"/>
    </source>
</evidence>
<dbReference type="GO" id="GO:0015074">
    <property type="term" value="P:DNA integration"/>
    <property type="evidence" value="ECO:0007669"/>
    <property type="project" value="UniProtKB-KW"/>
</dbReference>
<dbReference type="InterPro" id="IPR011010">
    <property type="entry name" value="DNA_brk_join_enz"/>
</dbReference>
<dbReference type="InterPro" id="IPR013762">
    <property type="entry name" value="Integrase-like_cat_sf"/>
</dbReference>
<feature type="domain" description="Core-binding (CB)" evidence="7">
    <location>
        <begin position="1"/>
        <end position="87"/>
    </location>
</feature>
<dbReference type="GO" id="GO:0006310">
    <property type="term" value="P:DNA recombination"/>
    <property type="evidence" value="ECO:0007669"/>
    <property type="project" value="UniProtKB-KW"/>
</dbReference>
<evidence type="ECO:0000259" key="7">
    <source>
        <dbReference type="PROSITE" id="PS51900"/>
    </source>
</evidence>
<dbReference type="InterPro" id="IPR044068">
    <property type="entry name" value="CB"/>
</dbReference>
<comment type="caution">
    <text evidence="8">The sequence shown here is derived from an EMBL/GenBank/DDBJ whole genome shotgun (WGS) entry which is preliminary data.</text>
</comment>
<gene>
    <name evidence="8" type="ORF">EJ104_01565</name>
</gene>
<dbReference type="Gene3D" id="1.10.150.130">
    <property type="match status" value="1"/>
</dbReference>
<dbReference type="Pfam" id="PF13495">
    <property type="entry name" value="Phage_int_SAM_4"/>
    <property type="match status" value="1"/>
</dbReference>
<dbReference type="Proteomes" id="UP000277766">
    <property type="component" value="Unassembled WGS sequence"/>
</dbReference>
<proteinExistence type="inferred from homology"/>
<keyword evidence="9" id="KW-1185">Reference proteome</keyword>
<evidence type="ECO:0000256" key="5">
    <source>
        <dbReference type="PROSITE-ProRule" id="PRU01248"/>
    </source>
</evidence>
<protein>
    <submittedName>
        <fullName evidence="8">Integrase</fullName>
    </submittedName>
</protein>
<dbReference type="InterPro" id="IPR010998">
    <property type="entry name" value="Integrase_recombinase_N"/>
</dbReference>
<feature type="domain" description="Tyr recombinase" evidence="6">
    <location>
        <begin position="108"/>
        <end position="289"/>
    </location>
</feature>
<keyword evidence="4" id="KW-0233">DNA recombination</keyword>
<dbReference type="PANTHER" id="PTHR30349">
    <property type="entry name" value="PHAGE INTEGRASE-RELATED"/>
    <property type="match status" value="1"/>
</dbReference>
<dbReference type="AlphaFoldDB" id="A0A431W462"/>